<gene>
    <name evidence="2" type="ORF">PVAND_015853</name>
</gene>
<name>A0A9J6BE43_POLVA</name>
<keyword evidence="3" id="KW-1185">Reference proteome</keyword>
<proteinExistence type="predicted"/>
<dbReference type="Gene3D" id="3.80.10.10">
    <property type="entry name" value="Ribonuclease Inhibitor"/>
    <property type="match status" value="1"/>
</dbReference>
<dbReference type="SUPFAM" id="SSF52058">
    <property type="entry name" value="L domain-like"/>
    <property type="match status" value="1"/>
</dbReference>
<comment type="caution">
    <text evidence="2">The sequence shown here is derived from an EMBL/GenBank/DDBJ whole genome shotgun (WGS) entry which is preliminary data.</text>
</comment>
<reference evidence="2" key="1">
    <citation type="submission" date="2021-03" db="EMBL/GenBank/DDBJ databases">
        <title>Chromosome level genome of the anhydrobiotic midge Polypedilum vanderplanki.</title>
        <authorList>
            <person name="Yoshida Y."/>
            <person name="Kikawada T."/>
            <person name="Gusev O."/>
        </authorList>
    </citation>
    <scope>NUCLEOTIDE SEQUENCE</scope>
    <source>
        <strain evidence="2">NIAS01</strain>
        <tissue evidence="2">Whole body or cell culture</tissue>
    </source>
</reference>
<evidence type="ECO:0000313" key="2">
    <source>
        <dbReference type="EMBL" id="KAG5667887.1"/>
    </source>
</evidence>
<dbReference type="InterPro" id="IPR032675">
    <property type="entry name" value="LRR_dom_sf"/>
</dbReference>
<feature type="chain" id="PRO_5039936726" description="Receptor L-domain domain-containing protein" evidence="1">
    <location>
        <begin position="19"/>
        <end position="222"/>
    </location>
</feature>
<organism evidence="2 3">
    <name type="scientific">Polypedilum vanderplanki</name>
    <name type="common">Sleeping chironomid midge</name>
    <dbReference type="NCBI Taxonomy" id="319348"/>
    <lineage>
        <taxon>Eukaryota</taxon>
        <taxon>Metazoa</taxon>
        <taxon>Ecdysozoa</taxon>
        <taxon>Arthropoda</taxon>
        <taxon>Hexapoda</taxon>
        <taxon>Insecta</taxon>
        <taxon>Pterygota</taxon>
        <taxon>Neoptera</taxon>
        <taxon>Endopterygota</taxon>
        <taxon>Diptera</taxon>
        <taxon>Nematocera</taxon>
        <taxon>Chironomoidea</taxon>
        <taxon>Chironomidae</taxon>
        <taxon>Chironominae</taxon>
        <taxon>Polypedilum</taxon>
        <taxon>Polypedilum</taxon>
    </lineage>
</organism>
<evidence type="ECO:0000256" key="1">
    <source>
        <dbReference type="SAM" id="SignalP"/>
    </source>
</evidence>
<dbReference type="Proteomes" id="UP001107558">
    <property type="component" value="Chromosome 4"/>
</dbReference>
<evidence type="ECO:0000313" key="3">
    <source>
        <dbReference type="Proteomes" id="UP001107558"/>
    </source>
</evidence>
<evidence type="ECO:0008006" key="4">
    <source>
        <dbReference type="Google" id="ProtNLM"/>
    </source>
</evidence>
<dbReference type="EMBL" id="JADBJN010000004">
    <property type="protein sequence ID" value="KAG5667887.1"/>
    <property type="molecule type" value="Genomic_DNA"/>
</dbReference>
<feature type="signal peptide" evidence="1">
    <location>
        <begin position="1"/>
        <end position="18"/>
    </location>
</feature>
<protein>
    <recommendedName>
        <fullName evidence="4">Receptor L-domain domain-containing protein</fullName>
    </recommendedName>
</protein>
<sequence>MKKFNWIIQIFVIFESFAFYKFEVIDCSMLSPPNNTNLCFCIVQNKEIFNKGQITIDGYRKLNQNVNCSSSREGFAVTYASNFEFFPKNIEKHFKNIVAIYIISSGLKEIHQNDLKVFPYLETLIFNETEIEYLEADLFEFNLLLESFAILKSPLKHIGPKIFDNLKNLKFLVIDKCQNMSLISDKKMTVKEIVEKIQKGFCIVQEFIEKTTTVMTLGDGEI</sequence>
<accession>A0A9J6BE43</accession>
<dbReference type="AlphaFoldDB" id="A0A9J6BE43"/>
<keyword evidence="1" id="KW-0732">Signal</keyword>